<comment type="caution">
    <text evidence="1">The sequence shown here is derived from an EMBL/GenBank/DDBJ whole genome shotgun (WGS) entry which is preliminary data.</text>
</comment>
<evidence type="ECO:0000313" key="1">
    <source>
        <dbReference type="EMBL" id="KAK2837494.1"/>
    </source>
</evidence>
<gene>
    <name evidence="1" type="ORF">Q5P01_014706</name>
</gene>
<sequence length="115" mass="13000">MYSKHELLIHKQQHGIIWRRCEFSNEGGSKDRNAEYDGDTDDKDEVCNPVMITCGNNMGSDVWKSGTLLHGFWEDGHLIHLTSWKDKYSLVECEAPASPLTQTGDEGKVSLFAEL</sequence>
<protein>
    <submittedName>
        <fullName evidence="1">Uncharacterized protein</fullName>
    </submittedName>
</protein>
<evidence type="ECO:0000313" key="2">
    <source>
        <dbReference type="Proteomes" id="UP001187415"/>
    </source>
</evidence>
<name>A0AA88MGT9_CHASR</name>
<reference evidence="1" key="1">
    <citation type="submission" date="2023-07" db="EMBL/GenBank/DDBJ databases">
        <title>Chromosome-level Genome Assembly of Striped Snakehead (Channa striata).</title>
        <authorList>
            <person name="Liu H."/>
        </authorList>
    </citation>
    <scope>NUCLEOTIDE SEQUENCE</scope>
    <source>
        <strain evidence="1">Gz</strain>
        <tissue evidence="1">Muscle</tissue>
    </source>
</reference>
<dbReference type="AlphaFoldDB" id="A0AA88MGT9"/>
<keyword evidence="2" id="KW-1185">Reference proteome</keyword>
<dbReference type="EMBL" id="JAUPFM010000011">
    <property type="protein sequence ID" value="KAK2837494.1"/>
    <property type="molecule type" value="Genomic_DNA"/>
</dbReference>
<proteinExistence type="predicted"/>
<accession>A0AA88MGT9</accession>
<dbReference type="Proteomes" id="UP001187415">
    <property type="component" value="Unassembled WGS sequence"/>
</dbReference>
<organism evidence="1 2">
    <name type="scientific">Channa striata</name>
    <name type="common">Snakehead murrel</name>
    <name type="synonym">Ophicephalus striatus</name>
    <dbReference type="NCBI Taxonomy" id="64152"/>
    <lineage>
        <taxon>Eukaryota</taxon>
        <taxon>Metazoa</taxon>
        <taxon>Chordata</taxon>
        <taxon>Craniata</taxon>
        <taxon>Vertebrata</taxon>
        <taxon>Euteleostomi</taxon>
        <taxon>Actinopterygii</taxon>
        <taxon>Neopterygii</taxon>
        <taxon>Teleostei</taxon>
        <taxon>Neoteleostei</taxon>
        <taxon>Acanthomorphata</taxon>
        <taxon>Anabantaria</taxon>
        <taxon>Anabantiformes</taxon>
        <taxon>Channoidei</taxon>
        <taxon>Channidae</taxon>
        <taxon>Channa</taxon>
    </lineage>
</organism>